<evidence type="ECO:0000256" key="1">
    <source>
        <dbReference type="SAM" id="MobiDB-lite"/>
    </source>
</evidence>
<feature type="region of interest" description="Disordered" evidence="1">
    <location>
        <begin position="1"/>
        <end position="145"/>
    </location>
</feature>
<protein>
    <submittedName>
        <fullName evidence="2">Uncharacterized protein</fullName>
    </submittedName>
</protein>
<comment type="caution">
    <text evidence="2">The sequence shown here is derived from an EMBL/GenBank/DDBJ whole genome shotgun (WGS) entry which is preliminary data.</text>
</comment>
<sequence>MSALQNDSGAERTRRARKSVNYAELNDVYLPPLGPSDFIVSGTQPSQAKPSGEMASRCTGTRASRRLRDLGADSGGDSEQQPVNRAGDHLNSGSVDTSANTDPASISPLSSETVGVSRQFGDIGADVEKQGKEFGAGQEASDSEQHIRSLTGDFFDRVALKAPCQLKAKEEKFPLTATVSGLCCTSEEGGDLPAASDGTFPSTSDKMCNGSKLLDFNCQQ</sequence>
<dbReference type="EMBL" id="CASHTH010001755">
    <property type="protein sequence ID" value="CAI8019450.1"/>
    <property type="molecule type" value="Genomic_DNA"/>
</dbReference>
<gene>
    <name evidence="2" type="ORF">GBAR_LOCUS11701</name>
</gene>
<reference evidence="2" key="1">
    <citation type="submission" date="2023-03" db="EMBL/GenBank/DDBJ databases">
        <authorList>
            <person name="Steffen K."/>
            <person name="Cardenas P."/>
        </authorList>
    </citation>
    <scope>NUCLEOTIDE SEQUENCE</scope>
</reference>
<evidence type="ECO:0000313" key="3">
    <source>
        <dbReference type="Proteomes" id="UP001174909"/>
    </source>
</evidence>
<dbReference type="AlphaFoldDB" id="A0AA35WM25"/>
<keyword evidence="3" id="KW-1185">Reference proteome</keyword>
<evidence type="ECO:0000313" key="2">
    <source>
        <dbReference type="EMBL" id="CAI8019450.1"/>
    </source>
</evidence>
<dbReference type="Proteomes" id="UP001174909">
    <property type="component" value="Unassembled WGS sequence"/>
</dbReference>
<accession>A0AA35WM25</accession>
<name>A0AA35WM25_GEOBA</name>
<feature type="compositionally biased region" description="Polar residues" evidence="1">
    <location>
        <begin position="91"/>
        <end position="116"/>
    </location>
</feature>
<organism evidence="2 3">
    <name type="scientific">Geodia barretti</name>
    <name type="common">Barrett's horny sponge</name>
    <dbReference type="NCBI Taxonomy" id="519541"/>
    <lineage>
        <taxon>Eukaryota</taxon>
        <taxon>Metazoa</taxon>
        <taxon>Porifera</taxon>
        <taxon>Demospongiae</taxon>
        <taxon>Heteroscleromorpha</taxon>
        <taxon>Tetractinellida</taxon>
        <taxon>Astrophorina</taxon>
        <taxon>Geodiidae</taxon>
        <taxon>Geodia</taxon>
    </lineage>
</organism>
<proteinExistence type="predicted"/>